<dbReference type="Pfam" id="PF22818">
    <property type="entry name" value="ApeI-like"/>
    <property type="match status" value="1"/>
</dbReference>
<evidence type="ECO:0000313" key="3">
    <source>
        <dbReference type="Proteomes" id="UP001142810"/>
    </source>
</evidence>
<dbReference type="PIRSF" id="PIRSF030962">
    <property type="entry name" value="Dehydrase_ECs4332_prd"/>
    <property type="match status" value="1"/>
</dbReference>
<sequence>MINLNTLNALFKKNEGPTVTAIESLNEKVIIALHVDEKLSWFEGHFPDHKVLPGIVQVNWAGTIGKALLVKECRFKQLVNIKFKTMVLPNIDMKLELSYSAEKGSLKFHYFNENESFSSGSFKFIPS</sequence>
<dbReference type="SUPFAM" id="SSF54637">
    <property type="entry name" value="Thioesterase/thiol ester dehydrase-isomerase"/>
    <property type="match status" value="1"/>
</dbReference>
<protein>
    <submittedName>
        <fullName evidence="2">3-hydroxyacyl-ACP dehydratase</fullName>
    </submittedName>
</protein>
<proteinExistence type="predicted"/>
<dbReference type="EMBL" id="JAPFRD010000011">
    <property type="protein sequence ID" value="MCW8108908.1"/>
    <property type="molecule type" value="Genomic_DNA"/>
</dbReference>
<name>A0ABT3P808_9ALTE</name>
<reference evidence="2" key="1">
    <citation type="submission" date="2022-11" db="EMBL/GenBank/DDBJ databases">
        <title>Alteromonas sp. nov., isolated from sea water of the Qingdao.</title>
        <authorList>
            <person name="Wang Q."/>
        </authorList>
    </citation>
    <scope>NUCLEOTIDE SEQUENCE</scope>
    <source>
        <strain evidence="2">ASW11-7</strain>
    </source>
</reference>
<comment type="caution">
    <text evidence="2">The sequence shown here is derived from an EMBL/GenBank/DDBJ whole genome shotgun (WGS) entry which is preliminary data.</text>
</comment>
<organism evidence="2 3">
    <name type="scientific">Alteromonas aquimaris</name>
    <dbReference type="NCBI Taxonomy" id="2998417"/>
    <lineage>
        <taxon>Bacteria</taxon>
        <taxon>Pseudomonadati</taxon>
        <taxon>Pseudomonadota</taxon>
        <taxon>Gammaproteobacteria</taxon>
        <taxon>Alteromonadales</taxon>
        <taxon>Alteromonadaceae</taxon>
        <taxon>Alteromonas/Salinimonas group</taxon>
        <taxon>Alteromonas</taxon>
    </lineage>
</organism>
<dbReference type="RefSeq" id="WP_265617658.1">
    <property type="nucleotide sequence ID" value="NZ_JAPFRD010000011.1"/>
</dbReference>
<feature type="domain" description="ApeI dehydratase-like" evidence="1">
    <location>
        <begin position="26"/>
        <end position="120"/>
    </location>
</feature>
<dbReference type="Proteomes" id="UP001142810">
    <property type="component" value="Unassembled WGS sequence"/>
</dbReference>
<evidence type="ECO:0000313" key="2">
    <source>
        <dbReference type="EMBL" id="MCW8108908.1"/>
    </source>
</evidence>
<keyword evidence="3" id="KW-1185">Reference proteome</keyword>
<dbReference type="InterPro" id="IPR029069">
    <property type="entry name" value="HotDog_dom_sf"/>
</dbReference>
<dbReference type="Gene3D" id="3.10.129.10">
    <property type="entry name" value="Hotdog Thioesterase"/>
    <property type="match status" value="1"/>
</dbReference>
<dbReference type="InterPro" id="IPR054545">
    <property type="entry name" value="ApeI-like"/>
</dbReference>
<accession>A0ABT3P808</accession>
<gene>
    <name evidence="2" type="ORF">OPS25_10430</name>
</gene>
<evidence type="ECO:0000259" key="1">
    <source>
        <dbReference type="Pfam" id="PF22818"/>
    </source>
</evidence>
<dbReference type="InterPro" id="IPR016962">
    <property type="entry name" value="Dehydrase_ECs4332_prd"/>
</dbReference>